<evidence type="ECO:0000256" key="3">
    <source>
        <dbReference type="ARBA" id="ARBA00022771"/>
    </source>
</evidence>
<feature type="domain" description="RING-type" evidence="7">
    <location>
        <begin position="157"/>
        <end position="200"/>
    </location>
</feature>
<keyword evidence="6" id="KW-0175">Coiled coil</keyword>
<evidence type="ECO:0000256" key="2">
    <source>
        <dbReference type="ARBA" id="ARBA00022723"/>
    </source>
</evidence>
<reference evidence="8" key="1">
    <citation type="journal article" date="2023" name="Insect Mol. Biol.">
        <title>Genome sequencing provides insights into the evolution of gene families encoding plant cell wall-degrading enzymes in longhorned beetles.</title>
        <authorList>
            <person name="Shin N.R."/>
            <person name="Okamura Y."/>
            <person name="Kirsch R."/>
            <person name="Pauchet Y."/>
        </authorList>
    </citation>
    <scope>NUCLEOTIDE SEQUENCE</scope>
    <source>
        <strain evidence="8">MMC_N1</strain>
    </source>
</reference>
<dbReference type="CDD" id="cd16462">
    <property type="entry name" value="RING-H2_Pep3p-like"/>
    <property type="match status" value="1"/>
</dbReference>
<feature type="coiled-coil region" evidence="6">
    <location>
        <begin position="106"/>
        <end position="147"/>
    </location>
</feature>
<dbReference type="InterPro" id="IPR013083">
    <property type="entry name" value="Znf_RING/FYVE/PHD"/>
</dbReference>
<comment type="caution">
    <text evidence="8">The sequence shown here is derived from an EMBL/GenBank/DDBJ whole genome shotgun (WGS) entry which is preliminary data.</text>
</comment>
<evidence type="ECO:0000259" key="7">
    <source>
        <dbReference type="PROSITE" id="PS50089"/>
    </source>
</evidence>
<keyword evidence="9" id="KW-1185">Reference proteome</keyword>
<proteinExistence type="predicted"/>
<evidence type="ECO:0000256" key="4">
    <source>
        <dbReference type="ARBA" id="ARBA00022833"/>
    </source>
</evidence>
<sequence length="245" mass="28707">MEYLNSQGQELALVNYDVHFALRALSGLLGLWEEAVDLALTVDLDLAKKMANMSPEIDLELRKKLMSYSGKDDIQQAMAFLQQCDLIKIEDILPFFSDFVTIDHFKDAICNSLKEYNQNIQNIKDEMEEATKQRNKYVQEIQSFRNHYTIINSSDTCEVCNITLLIRPFYMFPCHHKFHSDCLLMELGPYLVLVRRECPLRDLVKSEIDNIVASECLYCGENMIRNIDKPFIEDYNYENIMKEWE</sequence>
<dbReference type="Proteomes" id="UP001162164">
    <property type="component" value="Unassembled WGS sequence"/>
</dbReference>
<accession>A0ABQ9JP77</accession>
<keyword evidence="4" id="KW-0862">Zinc</keyword>
<gene>
    <name evidence="8" type="ORF">NQ317_015833</name>
</gene>
<evidence type="ECO:0000313" key="8">
    <source>
        <dbReference type="EMBL" id="KAJ8979403.1"/>
    </source>
</evidence>
<keyword evidence="2" id="KW-0479">Metal-binding</keyword>
<keyword evidence="3 5" id="KW-0863">Zinc-finger</keyword>
<organism evidence="8 9">
    <name type="scientific">Molorchus minor</name>
    <dbReference type="NCBI Taxonomy" id="1323400"/>
    <lineage>
        <taxon>Eukaryota</taxon>
        <taxon>Metazoa</taxon>
        <taxon>Ecdysozoa</taxon>
        <taxon>Arthropoda</taxon>
        <taxon>Hexapoda</taxon>
        <taxon>Insecta</taxon>
        <taxon>Pterygota</taxon>
        <taxon>Neoptera</taxon>
        <taxon>Endopterygota</taxon>
        <taxon>Coleoptera</taxon>
        <taxon>Polyphaga</taxon>
        <taxon>Cucujiformia</taxon>
        <taxon>Chrysomeloidea</taxon>
        <taxon>Cerambycidae</taxon>
        <taxon>Lamiinae</taxon>
        <taxon>Monochamini</taxon>
        <taxon>Molorchus</taxon>
    </lineage>
</organism>
<dbReference type="InterPro" id="IPR001841">
    <property type="entry name" value="Znf_RING"/>
</dbReference>
<dbReference type="PROSITE" id="PS50089">
    <property type="entry name" value="ZF_RING_2"/>
    <property type="match status" value="1"/>
</dbReference>
<protein>
    <recommendedName>
        <fullName evidence="7">RING-type domain-containing protein</fullName>
    </recommendedName>
</protein>
<dbReference type="Pfam" id="PF26148">
    <property type="entry name" value="VPS18_RING_C"/>
    <property type="match status" value="1"/>
</dbReference>
<dbReference type="EMBL" id="JAPWTJ010000342">
    <property type="protein sequence ID" value="KAJ8979403.1"/>
    <property type="molecule type" value="Genomic_DNA"/>
</dbReference>
<evidence type="ECO:0000256" key="1">
    <source>
        <dbReference type="ARBA" id="ARBA00004492"/>
    </source>
</evidence>
<evidence type="ECO:0000256" key="6">
    <source>
        <dbReference type="SAM" id="Coils"/>
    </source>
</evidence>
<name>A0ABQ9JP77_9CUCU</name>
<dbReference type="Gene3D" id="3.30.40.10">
    <property type="entry name" value="Zinc/RING finger domain, C3HC4 (zinc finger)"/>
    <property type="match status" value="1"/>
</dbReference>
<evidence type="ECO:0000313" key="9">
    <source>
        <dbReference type="Proteomes" id="UP001162164"/>
    </source>
</evidence>
<dbReference type="SUPFAM" id="SSF57850">
    <property type="entry name" value="RING/U-box"/>
    <property type="match status" value="1"/>
</dbReference>
<dbReference type="InterPro" id="IPR058919">
    <property type="entry name" value="Pep3/Vps18_RING_C"/>
</dbReference>
<evidence type="ECO:0000256" key="5">
    <source>
        <dbReference type="PROSITE-ProRule" id="PRU00175"/>
    </source>
</evidence>
<comment type="subcellular location">
    <subcellularLocation>
        <location evidence="1">Late endosome membrane</location>
        <topology evidence="1">Peripheral membrane protein</topology>
        <orientation evidence="1">Cytoplasmic side</orientation>
    </subcellularLocation>
</comment>
<dbReference type="PANTHER" id="PTHR23323:SF26">
    <property type="entry name" value="VACUOLAR PROTEIN SORTING-ASSOCIATED PROTEIN 18 HOMOLOG"/>
    <property type="match status" value="1"/>
</dbReference>
<dbReference type="PANTHER" id="PTHR23323">
    <property type="entry name" value="VACUOLAR PROTEIN SORTING-ASSOCIATED PROTEIN"/>
    <property type="match status" value="1"/>
</dbReference>